<proteinExistence type="predicted"/>
<dbReference type="Pfam" id="PF07898">
    <property type="entry name" value="DUF1676"/>
    <property type="match status" value="1"/>
</dbReference>
<protein>
    <submittedName>
        <fullName evidence="4">Uncharacterized protein</fullName>
    </submittedName>
</protein>
<keyword evidence="3" id="KW-0732">Signal</keyword>
<name>A0AAV1IYT6_9NEOP</name>
<feature type="region of interest" description="Disordered" evidence="1">
    <location>
        <begin position="146"/>
        <end position="184"/>
    </location>
</feature>
<evidence type="ECO:0000256" key="1">
    <source>
        <dbReference type="SAM" id="MobiDB-lite"/>
    </source>
</evidence>
<organism evidence="4 5">
    <name type="scientific">Leptosia nina</name>
    <dbReference type="NCBI Taxonomy" id="320188"/>
    <lineage>
        <taxon>Eukaryota</taxon>
        <taxon>Metazoa</taxon>
        <taxon>Ecdysozoa</taxon>
        <taxon>Arthropoda</taxon>
        <taxon>Hexapoda</taxon>
        <taxon>Insecta</taxon>
        <taxon>Pterygota</taxon>
        <taxon>Neoptera</taxon>
        <taxon>Endopterygota</taxon>
        <taxon>Lepidoptera</taxon>
        <taxon>Glossata</taxon>
        <taxon>Ditrysia</taxon>
        <taxon>Papilionoidea</taxon>
        <taxon>Pieridae</taxon>
        <taxon>Pierinae</taxon>
        <taxon>Leptosia</taxon>
    </lineage>
</organism>
<feature type="compositionally biased region" description="Acidic residues" evidence="1">
    <location>
        <begin position="148"/>
        <end position="168"/>
    </location>
</feature>
<dbReference type="AlphaFoldDB" id="A0AAV1IYT6"/>
<feature type="transmembrane region" description="Helical" evidence="2">
    <location>
        <begin position="218"/>
        <end position="238"/>
    </location>
</feature>
<feature type="chain" id="PRO_5043662317" evidence="3">
    <location>
        <begin position="18"/>
        <end position="243"/>
    </location>
</feature>
<feature type="signal peptide" evidence="3">
    <location>
        <begin position="1"/>
        <end position="17"/>
    </location>
</feature>
<comment type="caution">
    <text evidence="4">The sequence shown here is derived from an EMBL/GenBank/DDBJ whole genome shotgun (WGS) entry which is preliminary data.</text>
</comment>
<evidence type="ECO:0000256" key="3">
    <source>
        <dbReference type="SAM" id="SignalP"/>
    </source>
</evidence>
<keyword evidence="5" id="KW-1185">Reference proteome</keyword>
<dbReference type="EMBL" id="CAVLEF010000002">
    <property type="protein sequence ID" value="CAK1541125.1"/>
    <property type="molecule type" value="Genomic_DNA"/>
</dbReference>
<evidence type="ECO:0000313" key="5">
    <source>
        <dbReference type="Proteomes" id="UP001497472"/>
    </source>
</evidence>
<keyword evidence="2" id="KW-1133">Transmembrane helix</keyword>
<evidence type="ECO:0000313" key="4">
    <source>
        <dbReference type="EMBL" id="CAK1541125.1"/>
    </source>
</evidence>
<dbReference type="InterPro" id="IPR012464">
    <property type="entry name" value="DUF1676"/>
</dbReference>
<sequence>MFRYQIAVLFFAALTSAARNDLTKLLSLSARNSDGAVVNVTSASIVIPSFSVRTSRSPQEFQKYAFRPRSMPETKYKSEVLFPGNYFAISEGKSDEDAAKEAYSRFQPQPIPLRPEGRSLDDEEEIEKPEDITEQASRRSLSYIFGGGEDEEADDEDGEFEVEEDETGAETKSKNKRKNKNKGSKSKRYSKYMVPLLLAYKLKYFAIVPVMIGGLVLLAGATGLAGFFFALFAATMALQKGGY</sequence>
<accession>A0AAV1IYT6</accession>
<keyword evidence="2" id="KW-0472">Membrane</keyword>
<gene>
    <name evidence="4" type="ORF">LNINA_LOCUS1136</name>
</gene>
<feature type="region of interest" description="Disordered" evidence="1">
    <location>
        <begin position="98"/>
        <end position="134"/>
    </location>
</feature>
<feature type="compositionally biased region" description="Basic residues" evidence="1">
    <location>
        <begin position="174"/>
        <end position="184"/>
    </location>
</feature>
<keyword evidence="2" id="KW-0812">Transmembrane</keyword>
<evidence type="ECO:0000256" key="2">
    <source>
        <dbReference type="SAM" id="Phobius"/>
    </source>
</evidence>
<reference evidence="4 5" key="1">
    <citation type="submission" date="2023-11" db="EMBL/GenBank/DDBJ databases">
        <authorList>
            <person name="Okamura Y."/>
        </authorList>
    </citation>
    <scope>NUCLEOTIDE SEQUENCE [LARGE SCALE GENOMIC DNA]</scope>
</reference>
<dbReference type="Proteomes" id="UP001497472">
    <property type="component" value="Unassembled WGS sequence"/>
</dbReference>